<dbReference type="InterPro" id="IPR048379">
    <property type="entry name" value="Rad26-like_C"/>
</dbReference>
<evidence type="ECO:0000259" key="5">
    <source>
        <dbReference type="Pfam" id="PF21048"/>
    </source>
</evidence>
<sequence length="613" mass="68605">RIIQFENQIEALRKQLEEYKQLAHAKAGETAIVRRNYEKAIKDSEQEISRLRQAHAEDLVKRNAELDAARREREKVETNNRFLEHDLAQEVGRTKQGRKALKDAAGYKSRPVGTAATPKRNKSLPFGDGFDDGDLIMVSPSKSRDRSKASTPKNGAKRKRAVGEPSPGKPLLLTGPVENLQHQDSLGSDRPASEPITDITTIFSTDDSKFKFIQHMMNHKPFGSGRKTFEVFATYTLPSDPSTSLSSYIFSQTAQYEDESATEFPQRFCEILLSLWERCLLGTFFAPLGCIVDLLQYILESEPLRLAASLVERLLPLAIPTADLVAIPIGQASTNPEAFKKRKQTEDAHLRDEIDVFEIMSLLLTVAHACVSSSEEANTRFWKHMKYDFVLLMLMKAQPLNQIMLTLQILCTSATRSTFGAILPDADLNAEQQQKNESAIIDRLTNLLSEKPTSVDAEEPHSTSDVADLRTEVLNVFGAMIVHDHGARSLASHRFAIGRLMRLLDFSISKLYSVSPDTEIHSKTVRIINLAMRIIFHLLTNYLTVEDRKTKMSVIPGGIHRHVVALTRLAFSDALVLEQGIEEEVSIAAHELLDAFLSPEEGENLVQVYSTAK</sequence>
<accession>A0A6A5YFJ9</accession>
<proteinExistence type="predicted"/>
<dbReference type="InterPro" id="IPR022093">
    <property type="entry name" value="Rad26-like_helical"/>
</dbReference>
<dbReference type="OrthoDB" id="5245063at2759"/>
<feature type="domain" description="Rad26-like C-terminal" evidence="4">
    <location>
        <begin position="549"/>
        <end position="608"/>
    </location>
</feature>
<feature type="non-terminal residue" evidence="6">
    <location>
        <position position="1"/>
    </location>
</feature>
<evidence type="ECO:0000259" key="4">
    <source>
        <dbReference type="Pfam" id="PF21046"/>
    </source>
</evidence>
<evidence type="ECO:0000313" key="6">
    <source>
        <dbReference type="EMBL" id="KAF2089594.1"/>
    </source>
</evidence>
<dbReference type="AlphaFoldDB" id="A0A6A5YFJ9"/>
<gene>
    <name evidence="6" type="ORF">K490DRAFT_10772</name>
</gene>
<dbReference type="Pfam" id="PF21046">
    <property type="entry name" value="Rad26-like_C"/>
    <property type="match status" value="1"/>
</dbReference>
<feature type="domain" description="Rad26-like N-terminal" evidence="5">
    <location>
        <begin position="212"/>
        <end position="257"/>
    </location>
</feature>
<name>A0A6A5YFJ9_9PEZI</name>
<dbReference type="Proteomes" id="UP000799776">
    <property type="component" value="Unassembled WGS sequence"/>
</dbReference>
<dbReference type="Pfam" id="PF21048">
    <property type="entry name" value="Rad26-like_N"/>
    <property type="match status" value="1"/>
</dbReference>
<protein>
    <recommendedName>
        <fullName evidence="8">DNA repair protein Rad26</fullName>
    </recommendedName>
</protein>
<evidence type="ECO:0000313" key="7">
    <source>
        <dbReference type="Proteomes" id="UP000799776"/>
    </source>
</evidence>
<keyword evidence="1" id="KW-0175">Coiled coil</keyword>
<feature type="domain" description="Rad26-like helical repeats" evidence="3">
    <location>
        <begin position="318"/>
        <end position="539"/>
    </location>
</feature>
<feature type="region of interest" description="Disordered" evidence="2">
    <location>
        <begin position="89"/>
        <end position="175"/>
    </location>
</feature>
<organism evidence="6 7">
    <name type="scientific">Saccharata proteae CBS 121410</name>
    <dbReference type="NCBI Taxonomy" id="1314787"/>
    <lineage>
        <taxon>Eukaryota</taxon>
        <taxon>Fungi</taxon>
        <taxon>Dikarya</taxon>
        <taxon>Ascomycota</taxon>
        <taxon>Pezizomycotina</taxon>
        <taxon>Dothideomycetes</taxon>
        <taxon>Dothideomycetes incertae sedis</taxon>
        <taxon>Botryosphaeriales</taxon>
        <taxon>Saccharataceae</taxon>
        <taxon>Saccharata</taxon>
    </lineage>
</organism>
<reference evidence="6" key="1">
    <citation type="journal article" date="2020" name="Stud. Mycol.">
        <title>101 Dothideomycetes genomes: a test case for predicting lifestyles and emergence of pathogens.</title>
        <authorList>
            <person name="Haridas S."/>
            <person name="Albert R."/>
            <person name="Binder M."/>
            <person name="Bloem J."/>
            <person name="Labutti K."/>
            <person name="Salamov A."/>
            <person name="Andreopoulos B."/>
            <person name="Baker S."/>
            <person name="Barry K."/>
            <person name="Bills G."/>
            <person name="Bluhm B."/>
            <person name="Cannon C."/>
            <person name="Castanera R."/>
            <person name="Culley D."/>
            <person name="Daum C."/>
            <person name="Ezra D."/>
            <person name="Gonzalez J."/>
            <person name="Henrissat B."/>
            <person name="Kuo A."/>
            <person name="Liang C."/>
            <person name="Lipzen A."/>
            <person name="Lutzoni F."/>
            <person name="Magnuson J."/>
            <person name="Mondo S."/>
            <person name="Nolan M."/>
            <person name="Ohm R."/>
            <person name="Pangilinan J."/>
            <person name="Park H.-J."/>
            <person name="Ramirez L."/>
            <person name="Alfaro M."/>
            <person name="Sun H."/>
            <person name="Tritt A."/>
            <person name="Yoshinaga Y."/>
            <person name="Zwiers L.-H."/>
            <person name="Turgeon B."/>
            <person name="Goodwin S."/>
            <person name="Spatafora J."/>
            <person name="Crous P."/>
            <person name="Grigoriev I."/>
        </authorList>
    </citation>
    <scope>NUCLEOTIDE SEQUENCE</scope>
    <source>
        <strain evidence="6">CBS 121410</strain>
    </source>
</reference>
<dbReference type="InterPro" id="IPR048380">
    <property type="entry name" value="Rad26-like_N"/>
</dbReference>
<keyword evidence="7" id="KW-1185">Reference proteome</keyword>
<feature type="non-terminal residue" evidence="6">
    <location>
        <position position="613"/>
    </location>
</feature>
<evidence type="ECO:0000259" key="3">
    <source>
        <dbReference type="Pfam" id="PF12331"/>
    </source>
</evidence>
<evidence type="ECO:0000256" key="2">
    <source>
        <dbReference type="SAM" id="MobiDB-lite"/>
    </source>
</evidence>
<feature type="coiled-coil region" evidence="1">
    <location>
        <begin position="2"/>
        <end position="86"/>
    </location>
</feature>
<evidence type="ECO:0000256" key="1">
    <source>
        <dbReference type="SAM" id="Coils"/>
    </source>
</evidence>
<dbReference type="EMBL" id="ML978714">
    <property type="protein sequence ID" value="KAF2089594.1"/>
    <property type="molecule type" value="Genomic_DNA"/>
</dbReference>
<dbReference type="Pfam" id="PF12331">
    <property type="entry name" value="Rad26-like_helical_rpts"/>
    <property type="match status" value="1"/>
</dbReference>
<evidence type="ECO:0008006" key="8">
    <source>
        <dbReference type="Google" id="ProtNLM"/>
    </source>
</evidence>